<dbReference type="Pfam" id="PF01764">
    <property type="entry name" value="Lipase_3"/>
    <property type="match status" value="1"/>
</dbReference>
<sequence length="306" mass="35243">MGQLPLRDIWPHINRIDWRATGFDIKKAYVCALFSELTYYRIPDFELSNADRINVVPCLAYQSTVRERQTIDFEQILESADFGQFFVVVRRYAIVVGVRTPNMIMVAVRGTKYLYDWLINLRSTRYLHEGAGGASCFHKGFFRAISACLEPVSLELRKYIQSNPEPLPLYVTGHSLGGAMAAIMHAIWGMTVSAEFVQEGIVHNRLRTYASYTFGMPRYGDMRAVTNYRQPYHLYNEFDVVPTVPPKWLGFENCSNEFMLDGSSLENIPRRESVNFAFWVSRLLSGKGVQQHSMELYRERIAMNIS</sequence>
<name>A0A7W6FLD0_9HYPH</name>
<dbReference type="Proteomes" id="UP000545490">
    <property type="component" value="Unassembled WGS sequence"/>
</dbReference>
<evidence type="ECO:0000313" key="5">
    <source>
        <dbReference type="Proteomes" id="UP000545490"/>
    </source>
</evidence>
<dbReference type="Gene3D" id="3.40.50.1820">
    <property type="entry name" value="alpha/beta hydrolase"/>
    <property type="match status" value="1"/>
</dbReference>
<dbReference type="Proteomes" id="UP000272004">
    <property type="component" value="Unassembled WGS sequence"/>
</dbReference>
<dbReference type="GO" id="GO:0006629">
    <property type="term" value="P:lipid metabolic process"/>
    <property type="evidence" value="ECO:0007669"/>
    <property type="project" value="InterPro"/>
</dbReference>
<proteinExistence type="predicted"/>
<evidence type="ECO:0000259" key="1">
    <source>
        <dbReference type="Pfam" id="PF01764"/>
    </source>
</evidence>
<dbReference type="InterPro" id="IPR051218">
    <property type="entry name" value="Sec_MonoDiacylglyc_Lipase"/>
</dbReference>
<dbReference type="EMBL" id="RJJU01000014">
    <property type="protein sequence ID" value="RUM10167.1"/>
    <property type="molecule type" value="Genomic_DNA"/>
</dbReference>
<reference evidence="3 4" key="1">
    <citation type="submission" date="2018-11" db="EMBL/GenBank/DDBJ databases">
        <authorList>
            <person name="Huo Y."/>
        </authorList>
    </citation>
    <scope>NUCLEOTIDE SEQUENCE [LARGE SCALE GENOMIC DNA]</scope>
    <source>
        <strain evidence="3 4">CCBAU 33202</strain>
    </source>
</reference>
<dbReference type="CDD" id="cd00519">
    <property type="entry name" value="Lipase_3"/>
    <property type="match status" value="1"/>
</dbReference>
<evidence type="ECO:0000313" key="4">
    <source>
        <dbReference type="Proteomes" id="UP000272004"/>
    </source>
</evidence>
<gene>
    <name evidence="3" type="ORF">EFB14_25520</name>
    <name evidence="2" type="ORF">GGQ65_004693</name>
</gene>
<dbReference type="PANTHER" id="PTHR45856:SF24">
    <property type="entry name" value="FUNGAL LIPASE-LIKE DOMAIN-CONTAINING PROTEIN"/>
    <property type="match status" value="1"/>
</dbReference>
<dbReference type="InterPro" id="IPR002921">
    <property type="entry name" value="Fungal_lipase-type"/>
</dbReference>
<dbReference type="SUPFAM" id="SSF53474">
    <property type="entry name" value="alpha/beta-Hydrolases"/>
    <property type="match status" value="1"/>
</dbReference>
<keyword evidence="4" id="KW-1185">Reference proteome</keyword>
<dbReference type="RefSeq" id="WP_126829374.1">
    <property type="nucleotide sequence ID" value="NZ_JACIDG010000013.1"/>
</dbReference>
<evidence type="ECO:0000313" key="3">
    <source>
        <dbReference type="EMBL" id="RUM10167.1"/>
    </source>
</evidence>
<dbReference type="PANTHER" id="PTHR45856">
    <property type="entry name" value="ALPHA/BETA-HYDROLASES SUPERFAMILY PROTEIN"/>
    <property type="match status" value="1"/>
</dbReference>
<evidence type="ECO:0000313" key="2">
    <source>
        <dbReference type="EMBL" id="MBB3917376.1"/>
    </source>
</evidence>
<protein>
    <submittedName>
        <fullName evidence="3">Lipase family protein</fullName>
    </submittedName>
    <submittedName>
        <fullName evidence="2">Putative lipase</fullName>
    </submittedName>
</protein>
<feature type="domain" description="Fungal lipase-type" evidence="1">
    <location>
        <begin position="106"/>
        <end position="246"/>
    </location>
</feature>
<reference evidence="2 5" key="2">
    <citation type="submission" date="2020-08" db="EMBL/GenBank/DDBJ databases">
        <title>Genomic Encyclopedia of Type Strains, Phase IV (KMG-IV): sequencing the most valuable type-strain genomes for metagenomic binning, comparative biology and taxonomic classification.</title>
        <authorList>
            <person name="Goeker M."/>
        </authorList>
    </citation>
    <scope>NUCLEOTIDE SEQUENCE [LARGE SCALE GENOMIC DNA]</scope>
    <source>
        <strain evidence="2 5">DSM 19331</strain>
    </source>
</reference>
<dbReference type="EMBL" id="JACIDG010000013">
    <property type="protein sequence ID" value="MBB3917376.1"/>
    <property type="molecule type" value="Genomic_DNA"/>
</dbReference>
<comment type="caution">
    <text evidence="2">The sequence shown here is derived from an EMBL/GenBank/DDBJ whole genome shotgun (WGS) entry which is preliminary data.</text>
</comment>
<organism evidence="2 5">
    <name type="scientific">Rhizobium fabae</name>
    <dbReference type="NCBI Taxonomy" id="573179"/>
    <lineage>
        <taxon>Bacteria</taxon>
        <taxon>Pseudomonadati</taxon>
        <taxon>Pseudomonadota</taxon>
        <taxon>Alphaproteobacteria</taxon>
        <taxon>Hyphomicrobiales</taxon>
        <taxon>Rhizobiaceae</taxon>
        <taxon>Rhizobium/Agrobacterium group</taxon>
        <taxon>Rhizobium</taxon>
    </lineage>
</organism>
<accession>A0A7W6FLD0</accession>
<dbReference type="InterPro" id="IPR029058">
    <property type="entry name" value="AB_hydrolase_fold"/>
</dbReference>
<dbReference type="AlphaFoldDB" id="A0A7W6FLD0"/>